<evidence type="ECO:0000256" key="2">
    <source>
        <dbReference type="SAM" id="Phobius"/>
    </source>
</evidence>
<protein>
    <submittedName>
        <fullName evidence="3">Uncharacterized protein</fullName>
    </submittedName>
</protein>
<keyword evidence="2" id="KW-1133">Transmembrane helix</keyword>
<feature type="region of interest" description="Disordered" evidence="1">
    <location>
        <begin position="289"/>
        <end position="316"/>
    </location>
</feature>
<keyword evidence="4" id="KW-1185">Reference proteome</keyword>
<evidence type="ECO:0000313" key="4">
    <source>
        <dbReference type="Proteomes" id="UP000637074"/>
    </source>
</evidence>
<keyword evidence="2" id="KW-0472">Membrane</keyword>
<name>A0ABQ3N810_9BACI</name>
<comment type="caution">
    <text evidence="3">The sequence shown here is derived from an EMBL/GenBank/DDBJ whole genome shotgun (WGS) entry which is preliminary data.</text>
</comment>
<dbReference type="Proteomes" id="UP000637074">
    <property type="component" value="Unassembled WGS sequence"/>
</dbReference>
<gene>
    <name evidence="3" type="ORF">AM1BK_36660</name>
</gene>
<proteinExistence type="predicted"/>
<evidence type="ECO:0000313" key="3">
    <source>
        <dbReference type="EMBL" id="GHI00124.1"/>
    </source>
</evidence>
<dbReference type="EMBL" id="BNDS01000018">
    <property type="protein sequence ID" value="GHI00124.1"/>
    <property type="molecule type" value="Genomic_DNA"/>
</dbReference>
<sequence>MTGVVIFLIGIGIIAAIVSSAKKRKKLLKENIPGNLGVIEHVPLQPLLEKLDKSLDVEYIHQVKRRFLKDHPNRSEDEFEWLLFELKRYFVMANILKKAPMFSEDVDEIWHEMILFTKEYQGFSEKFLGKMLHHIPNTSPEPAPQERAFFDWVFSQMFEITQFSWKTWGSFFKHPMAGTVLKDFRNHTEDELIEKYFQANEDNRELLEYLAGRMKQQLVVSEKIYQANPKGSFSKQRTYGDMTALSLMMVFFSYYYFGQYWDYAKVYAFAEITKYTSGCSNASFCGSSSSDDSGDNGGGGDSSCSSCSSCGGGCSS</sequence>
<feature type="transmembrane region" description="Helical" evidence="2">
    <location>
        <begin position="239"/>
        <end position="257"/>
    </location>
</feature>
<accession>A0ABQ3N810</accession>
<dbReference type="RefSeq" id="WP_191275312.1">
    <property type="nucleotide sequence ID" value="NZ_BNDS01000018.1"/>
</dbReference>
<keyword evidence="2" id="KW-0812">Transmembrane</keyword>
<organism evidence="3 4">
    <name type="scientific">Neobacillus kokaensis</name>
    <dbReference type="NCBI Taxonomy" id="2759023"/>
    <lineage>
        <taxon>Bacteria</taxon>
        <taxon>Bacillati</taxon>
        <taxon>Bacillota</taxon>
        <taxon>Bacilli</taxon>
        <taxon>Bacillales</taxon>
        <taxon>Bacillaceae</taxon>
        <taxon>Neobacillus</taxon>
    </lineage>
</organism>
<evidence type="ECO:0000256" key="1">
    <source>
        <dbReference type="SAM" id="MobiDB-lite"/>
    </source>
</evidence>
<reference evidence="3 4" key="1">
    <citation type="journal article" date="2022" name="Int. J. Syst. Evol. Microbiol.">
        <title>Neobacillus kokaensis sp. nov., isolated from soil.</title>
        <authorList>
            <person name="Yuki K."/>
            <person name="Matsubara H."/>
            <person name="Yamaguchi S."/>
        </authorList>
    </citation>
    <scope>NUCLEOTIDE SEQUENCE [LARGE SCALE GENOMIC DNA]</scope>
    <source>
        <strain evidence="3 4">LOB 377</strain>
    </source>
</reference>